<dbReference type="AlphaFoldDB" id="A0A4Y7QJJ0"/>
<evidence type="ECO:0000313" key="4">
    <source>
        <dbReference type="EMBL" id="TDL27813.1"/>
    </source>
</evidence>
<feature type="transmembrane region" description="Helical" evidence="2">
    <location>
        <begin position="73"/>
        <end position="90"/>
    </location>
</feature>
<keyword evidence="5" id="KW-1185">Reference proteome</keyword>
<accession>A0A4Y7QJJ0</accession>
<organism evidence="4 5">
    <name type="scientific">Rickenella mellea</name>
    <dbReference type="NCBI Taxonomy" id="50990"/>
    <lineage>
        <taxon>Eukaryota</taxon>
        <taxon>Fungi</taxon>
        <taxon>Dikarya</taxon>
        <taxon>Basidiomycota</taxon>
        <taxon>Agaricomycotina</taxon>
        <taxon>Agaricomycetes</taxon>
        <taxon>Hymenochaetales</taxon>
        <taxon>Rickenellaceae</taxon>
        <taxon>Rickenella</taxon>
    </lineage>
</organism>
<evidence type="ECO:0000313" key="5">
    <source>
        <dbReference type="Proteomes" id="UP000294933"/>
    </source>
</evidence>
<dbReference type="Pfam" id="PF20153">
    <property type="entry name" value="DUF6535"/>
    <property type="match status" value="1"/>
</dbReference>
<reference evidence="4 5" key="1">
    <citation type="submission" date="2018-06" db="EMBL/GenBank/DDBJ databases">
        <title>A transcriptomic atlas of mushroom development highlights an independent origin of complex multicellularity.</title>
        <authorList>
            <consortium name="DOE Joint Genome Institute"/>
            <person name="Krizsan K."/>
            <person name="Almasi E."/>
            <person name="Merenyi Z."/>
            <person name="Sahu N."/>
            <person name="Viragh M."/>
            <person name="Koszo T."/>
            <person name="Mondo S."/>
            <person name="Kiss B."/>
            <person name="Balint B."/>
            <person name="Kues U."/>
            <person name="Barry K."/>
            <person name="Hegedus J.C."/>
            <person name="Henrissat B."/>
            <person name="Johnson J."/>
            <person name="Lipzen A."/>
            <person name="Ohm R."/>
            <person name="Nagy I."/>
            <person name="Pangilinan J."/>
            <person name="Yan J."/>
            <person name="Xiong Y."/>
            <person name="Grigoriev I.V."/>
            <person name="Hibbett D.S."/>
            <person name="Nagy L.G."/>
        </authorList>
    </citation>
    <scope>NUCLEOTIDE SEQUENCE [LARGE SCALE GENOMIC DNA]</scope>
    <source>
        <strain evidence="4 5">SZMC22713</strain>
    </source>
</reference>
<gene>
    <name evidence="4" type="ORF">BD410DRAFT_331398</name>
</gene>
<dbReference type="InterPro" id="IPR045338">
    <property type="entry name" value="DUF6535"/>
</dbReference>
<feature type="transmembrane region" description="Helical" evidence="2">
    <location>
        <begin position="204"/>
        <end position="224"/>
    </location>
</feature>
<evidence type="ECO:0000259" key="3">
    <source>
        <dbReference type="Pfam" id="PF20153"/>
    </source>
</evidence>
<evidence type="ECO:0000256" key="1">
    <source>
        <dbReference type="SAM" id="MobiDB-lite"/>
    </source>
</evidence>
<feature type="domain" description="DUF6535" evidence="3">
    <location>
        <begin position="49"/>
        <end position="221"/>
    </location>
</feature>
<keyword evidence="2" id="KW-0472">Membrane</keyword>
<feature type="transmembrane region" description="Helical" evidence="2">
    <location>
        <begin position="230"/>
        <end position="253"/>
    </location>
</feature>
<sequence length="473" mass="53718">MATLLRRRDERDQVNDVTSDAEGKRDLTDGPSPVVSSDTSFEEPGSKIWLPYLELADKYDKDLVHNWRDDMDSLLIFAALFSASVTAFVIESYNSLVQDPGEVTISVLLQISQQIANGTHATAAMRPSFQPATIDVAINILWFLSLAFSLTCALAAVLVRQWARQYLRYPRSFSSTSERARARQFVFENMEWWKMDVIVDMIPALLHISLILFFIGLLLFVRVVSYSLAVYLLCFCAIGGAAYSILTIIPLIFSASPYKTPFTGFFGLCMTGGTPLVRTMWRIWRCIVVLFATLEFFLFQVLSSVVRLWSPSFSIQIRKRALELSEPVRSALGRSRIYLREKGPSIKDILIVTGSMGSAVTVLQTYFRRCSQIFYERREEFRNELTIRDAHALRWTMEYSKRDTDLFTIVSSVPEFIQLNDSSPKNVLEIMRISGMTSQTLRLLRLSAGREKWLHARRSSTASSGTGLHLPQV</sequence>
<feature type="transmembrane region" description="Helical" evidence="2">
    <location>
        <begin position="287"/>
        <end position="310"/>
    </location>
</feature>
<keyword evidence="2" id="KW-1133">Transmembrane helix</keyword>
<feature type="compositionally biased region" description="Basic and acidic residues" evidence="1">
    <location>
        <begin position="1"/>
        <end position="14"/>
    </location>
</feature>
<dbReference type="EMBL" id="ML170158">
    <property type="protein sequence ID" value="TDL27813.1"/>
    <property type="molecule type" value="Genomic_DNA"/>
</dbReference>
<protein>
    <recommendedName>
        <fullName evidence="3">DUF6535 domain-containing protein</fullName>
    </recommendedName>
</protein>
<keyword evidence="2" id="KW-0812">Transmembrane</keyword>
<dbReference type="STRING" id="50990.A0A4Y7QJJ0"/>
<dbReference type="Proteomes" id="UP000294933">
    <property type="component" value="Unassembled WGS sequence"/>
</dbReference>
<dbReference type="VEuPathDB" id="FungiDB:BD410DRAFT_331398"/>
<evidence type="ECO:0000256" key="2">
    <source>
        <dbReference type="SAM" id="Phobius"/>
    </source>
</evidence>
<name>A0A4Y7QJJ0_9AGAM</name>
<feature type="transmembrane region" description="Helical" evidence="2">
    <location>
        <begin position="136"/>
        <end position="159"/>
    </location>
</feature>
<proteinExistence type="predicted"/>
<feature type="region of interest" description="Disordered" evidence="1">
    <location>
        <begin position="1"/>
        <end position="42"/>
    </location>
</feature>